<dbReference type="Gene3D" id="4.10.1000.10">
    <property type="entry name" value="Zinc finger, CCCH-type"/>
    <property type="match status" value="1"/>
</dbReference>
<dbReference type="Pfam" id="PF00642">
    <property type="entry name" value="zf-CCCH"/>
    <property type="match status" value="4"/>
</dbReference>
<dbReference type="Gene3D" id="2.30.30.1190">
    <property type="match status" value="2"/>
</dbReference>
<dbReference type="Gene3D" id="3.30.1370.210">
    <property type="match status" value="1"/>
</dbReference>
<feature type="zinc finger region" description="C3H1-type" evidence="5">
    <location>
        <begin position="523"/>
        <end position="551"/>
    </location>
</feature>
<dbReference type="SMART" id="SM00356">
    <property type="entry name" value="ZnF_C3H1"/>
    <property type="match status" value="6"/>
</dbReference>
<dbReference type="eggNOG" id="KOG1677">
    <property type="taxonomic scope" value="Eukaryota"/>
</dbReference>
<sequence>MNQPPFTIKVRIFRSWYQHRIQQRSYIAAEDKKKPLDQFASDIFRDNSATGYLEVAEHGVIGESTETVDAISVHHQVKEAEHDVAGQSGQTMDAITVDDQVKEVEHDATVEGCETADGIAVDDQVKEAEHDVVGESGETVDAIAVDDQVKELEHDVTGEGGETADDIAVDDQVKEMQHDLIGQSGENADAIAVGNQGKEVRHADIREEEVEQCVVGVFHTTKDKDAMEEKVEQNVIGKEVIAMKTQDKAVEQCTNDELRTNKNEKAVNKHIRVEGQGAIDENVVELCIDDELRAAKDVVTFPDQGNMLEQTIGDEQGATKGKFAVQNNIEMVDHVSYEWGTTEDDLAINMLKAKPDVSSLPSENENHGVTEILELNRVGLPIREGARNCSYYMHNGTCSYGKKCHFNHPEQVIDAQFDPPTGWEDDALPSPPPSKIDDKSYFKRSFTHVASEKKSSTSEVLPPNILRMLLPPQKVAPGIEEKAIKVNKDTNWPVASDDCNGCRSTDSSGRDLCKQEYVNYPERPGRPECPFYTRFGDCKFASSCKYHHSKDKFPRRSSVGSDNSSRCRSADSSGGALCKREHVSYPERPGRPECPFYTRYGDCKFASACKYHHSKDRFPSTCHSNDLLQGELVEYPERPGEPECPFYMKNRFCQFGVECKFHHTKGSIPTRWSLTDVKKPLAPEEHHPTIEIKPQDHMCQQDQYPERPGQPDCRYYMQFGKCKYFSACIFHHPKDRLSNGWHPLENVLKQEEHKENTLYPERPGELECVYFMRHGSCKFQRNCKYHHPKDRLSKKLGKIMQLLRV</sequence>
<dbReference type="PANTHER" id="PTHR12506">
    <property type="entry name" value="PROTEIN PHOSPHATASE RELATED"/>
    <property type="match status" value="1"/>
</dbReference>
<keyword evidence="1 5" id="KW-0479">Metal-binding</keyword>
<dbReference type="AlphaFoldDB" id="A0A0D9WKM8"/>
<feature type="compositionally biased region" description="Polar residues" evidence="6">
    <location>
        <begin position="558"/>
        <end position="572"/>
    </location>
</feature>
<dbReference type="EnsemblPlants" id="LPERR05G23910.1">
    <property type="protein sequence ID" value="LPERR05G23910.1"/>
    <property type="gene ID" value="LPERR05G23910"/>
</dbReference>
<dbReference type="HOGENOM" id="CLU_007234_0_0_1"/>
<feature type="zinc finger region" description="C3H1-type" evidence="5">
    <location>
        <begin position="588"/>
        <end position="616"/>
    </location>
</feature>
<dbReference type="SUPFAM" id="SSF90229">
    <property type="entry name" value="CCCH zinc finger"/>
    <property type="match status" value="3"/>
</dbReference>
<proteinExistence type="predicted"/>
<evidence type="ECO:0000313" key="8">
    <source>
        <dbReference type="EnsemblPlants" id="LPERR05G23910.1"/>
    </source>
</evidence>
<dbReference type="GO" id="GO:0008270">
    <property type="term" value="F:zinc ion binding"/>
    <property type="evidence" value="ECO:0007669"/>
    <property type="project" value="UniProtKB-KW"/>
</dbReference>
<feature type="zinc finger region" description="C3H1-type" evidence="5">
    <location>
        <begin position="707"/>
        <end position="735"/>
    </location>
</feature>
<accession>A0A0D9WKM8</accession>
<organism evidence="8 9">
    <name type="scientific">Leersia perrieri</name>
    <dbReference type="NCBI Taxonomy" id="77586"/>
    <lineage>
        <taxon>Eukaryota</taxon>
        <taxon>Viridiplantae</taxon>
        <taxon>Streptophyta</taxon>
        <taxon>Embryophyta</taxon>
        <taxon>Tracheophyta</taxon>
        <taxon>Spermatophyta</taxon>
        <taxon>Magnoliopsida</taxon>
        <taxon>Liliopsida</taxon>
        <taxon>Poales</taxon>
        <taxon>Poaceae</taxon>
        <taxon>BOP clade</taxon>
        <taxon>Oryzoideae</taxon>
        <taxon>Oryzeae</taxon>
        <taxon>Oryzinae</taxon>
        <taxon>Leersia</taxon>
    </lineage>
</organism>
<evidence type="ECO:0000256" key="4">
    <source>
        <dbReference type="ARBA" id="ARBA00023125"/>
    </source>
</evidence>
<evidence type="ECO:0000256" key="1">
    <source>
        <dbReference type="ARBA" id="ARBA00022723"/>
    </source>
</evidence>
<feature type="region of interest" description="Disordered" evidence="6">
    <location>
        <begin position="550"/>
        <end position="574"/>
    </location>
</feature>
<evidence type="ECO:0000256" key="6">
    <source>
        <dbReference type="SAM" id="MobiDB-lite"/>
    </source>
</evidence>
<feature type="domain" description="C3H1-type" evidence="7">
    <location>
        <begin position="383"/>
        <end position="411"/>
    </location>
</feature>
<evidence type="ECO:0000259" key="7">
    <source>
        <dbReference type="PROSITE" id="PS50103"/>
    </source>
</evidence>
<reference evidence="9" key="2">
    <citation type="submission" date="2013-12" db="EMBL/GenBank/DDBJ databases">
        <authorList>
            <person name="Yu Y."/>
            <person name="Lee S."/>
            <person name="de Baynast K."/>
            <person name="Wissotski M."/>
            <person name="Liu L."/>
            <person name="Talag J."/>
            <person name="Goicoechea J."/>
            <person name="Angelova A."/>
            <person name="Jetty R."/>
            <person name="Kudrna D."/>
            <person name="Golser W."/>
            <person name="Rivera L."/>
            <person name="Zhang J."/>
            <person name="Wing R."/>
        </authorList>
    </citation>
    <scope>NUCLEOTIDE SEQUENCE</scope>
</reference>
<feature type="zinc finger region" description="C3H1-type" evidence="5">
    <location>
        <begin position="638"/>
        <end position="666"/>
    </location>
</feature>
<dbReference type="InterPro" id="IPR050974">
    <property type="entry name" value="Plant_ZF_CCCH"/>
</dbReference>
<reference evidence="8" key="3">
    <citation type="submission" date="2015-04" db="UniProtKB">
        <authorList>
            <consortium name="EnsemblPlants"/>
        </authorList>
    </citation>
    <scope>IDENTIFICATION</scope>
</reference>
<feature type="domain" description="C3H1-type" evidence="7">
    <location>
        <begin position="638"/>
        <end position="666"/>
    </location>
</feature>
<dbReference type="GO" id="GO:0003677">
    <property type="term" value="F:DNA binding"/>
    <property type="evidence" value="ECO:0007669"/>
    <property type="project" value="UniProtKB-KW"/>
</dbReference>
<dbReference type="InterPro" id="IPR036855">
    <property type="entry name" value="Znf_CCCH_sf"/>
</dbReference>
<feature type="domain" description="C3H1-type" evidence="7">
    <location>
        <begin position="762"/>
        <end position="790"/>
    </location>
</feature>
<keyword evidence="3 5" id="KW-0862">Zinc</keyword>
<feature type="domain" description="C3H1-type" evidence="7">
    <location>
        <begin position="588"/>
        <end position="616"/>
    </location>
</feature>
<dbReference type="Gramene" id="LPERR05G23910.1">
    <property type="protein sequence ID" value="LPERR05G23910.1"/>
    <property type="gene ID" value="LPERR05G23910"/>
</dbReference>
<evidence type="ECO:0000256" key="5">
    <source>
        <dbReference type="PROSITE-ProRule" id="PRU00723"/>
    </source>
</evidence>
<dbReference type="STRING" id="77586.A0A0D9WKM8"/>
<feature type="zinc finger region" description="C3H1-type" evidence="5">
    <location>
        <begin position="762"/>
        <end position="790"/>
    </location>
</feature>
<keyword evidence="2 5" id="KW-0863">Zinc-finger</keyword>
<protein>
    <recommendedName>
        <fullName evidence="7">C3H1-type domain-containing protein</fullName>
    </recommendedName>
</protein>
<dbReference type="InterPro" id="IPR000571">
    <property type="entry name" value="Znf_CCCH"/>
</dbReference>
<dbReference type="PANTHER" id="PTHR12506:SF50">
    <property type="entry name" value="ZINC FINGER CCCH DOMAIN-CONTAINING PROTEIN 26"/>
    <property type="match status" value="1"/>
</dbReference>
<name>A0A0D9WKM8_9ORYZ</name>
<dbReference type="Proteomes" id="UP000032180">
    <property type="component" value="Chromosome 5"/>
</dbReference>
<dbReference type="GO" id="GO:0003729">
    <property type="term" value="F:mRNA binding"/>
    <property type="evidence" value="ECO:0007669"/>
    <property type="project" value="UniProtKB-ARBA"/>
</dbReference>
<evidence type="ECO:0000256" key="3">
    <source>
        <dbReference type="ARBA" id="ARBA00022833"/>
    </source>
</evidence>
<reference evidence="8 9" key="1">
    <citation type="submission" date="2012-08" db="EMBL/GenBank/DDBJ databases">
        <title>Oryza genome evolution.</title>
        <authorList>
            <person name="Wing R.A."/>
        </authorList>
    </citation>
    <scope>NUCLEOTIDE SEQUENCE</scope>
</reference>
<feature type="domain" description="C3H1-type" evidence="7">
    <location>
        <begin position="523"/>
        <end position="551"/>
    </location>
</feature>
<feature type="domain" description="C3H1-type" evidence="7">
    <location>
        <begin position="707"/>
        <end position="735"/>
    </location>
</feature>
<evidence type="ECO:0000313" key="9">
    <source>
        <dbReference type="Proteomes" id="UP000032180"/>
    </source>
</evidence>
<keyword evidence="9" id="KW-1185">Reference proteome</keyword>
<dbReference type="PROSITE" id="PS50103">
    <property type="entry name" value="ZF_C3H1"/>
    <property type="match status" value="6"/>
</dbReference>
<evidence type="ECO:0000256" key="2">
    <source>
        <dbReference type="ARBA" id="ARBA00022771"/>
    </source>
</evidence>
<keyword evidence="4" id="KW-0238">DNA-binding</keyword>
<feature type="zinc finger region" description="C3H1-type" evidence="5">
    <location>
        <begin position="383"/>
        <end position="411"/>
    </location>
</feature>